<protein>
    <submittedName>
        <fullName evidence="1">Sulfurtransferase</fullName>
    </submittedName>
</protein>
<comment type="caution">
    <text evidence="1">The sequence shown here is derived from an EMBL/GenBank/DDBJ whole genome shotgun (WGS) entry which is preliminary data.</text>
</comment>
<evidence type="ECO:0000313" key="1">
    <source>
        <dbReference type="EMBL" id="TMS59034.1"/>
    </source>
</evidence>
<organism evidence="1 2">
    <name type="scientific">Imbroritus primus</name>
    <dbReference type="NCBI Taxonomy" id="3058603"/>
    <lineage>
        <taxon>Bacteria</taxon>
        <taxon>Pseudomonadati</taxon>
        <taxon>Pseudomonadota</taxon>
        <taxon>Betaproteobacteria</taxon>
        <taxon>Burkholderiales</taxon>
        <taxon>Burkholderiaceae</taxon>
        <taxon>Imbroritus</taxon>
    </lineage>
</organism>
<gene>
    <name evidence="1" type="ORF">MW7_004695</name>
</gene>
<keyword evidence="2" id="KW-1185">Reference proteome</keyword>
<sequence length="109" mass="12041">MQNLTAPELAAWLAEPAPARGRPVLLDVREDWEFQTCALPGSVHMPMGSVPQRAAEVDEDAPVICICHHGMRSLHVASFLERQGFTDVYNLTGGVDAWARQVDPQMPVY</sequence>
<accession>A0ACD3SS70</accession>
<dbReference type="Proteomes" id="UP000004277">
    <property type="component" value="Unassembled WGS sequence"/>
</dbReference>
<proteinExistence type="predicted"/>
<reference evidence="1" key="1">
    <citation type="submission" date="2019-05" db="EMBL/GenBank/DDBJ databases">
        <title>Revised genome assembly of Burkholderiaceae (previously Ralstonia) sp. PBA.</title>
        <authorList>
            <person name="Gan H.M."/>
        </authorList>
    </citation>
    <scope>NUCLEOTIDE SEQUENCE</scope>
    <source>
        <strain evidence="1">PBA</strain>
    </source>
</reference>
<name>A0ACD3SS70_9BURK</name>
<evidence type="ECO:0000313" key="2">
    <source>
        <dbReference type="Proteomes" id="UP000004277"/>
    </source>
</evidence>
<dbReference type="EMBL" id="AKCV02000014">
    <property type="protein sequence ID" value="TMS59034.1"/>
    <property type="molecule type" value="Genomic_DNA"/>
</dbReference>